<dbReference type="PANTHER" id="PTHR35395:SF1">
    <property type="entry name" value="DUF6536 DOMAIN-CONTAINING PROTEIN"/>
    <property type="match status" value="1"/>
</dbReference>
<feature type="transmembrane region" description="Helical" evidence="1">
    <location>
        <begin position="29"/>
        <end position="54"/>
    </location>
</feature>
<keyword evidence="1" id="KW-1133">Transmembrane helix</keyword>
<organism evidence="2 3">
    <name type="scientific">Pseudomassariella vexata</name>
    <dbReference type="NCBI Taxonomy" id="1141098"/>
    <lineage>
        <taxon>Eukaryota</taxon>
        <taxon>Fungi</taxon>
        <taxon>Dikarya</taxon>
        <taxon>Ascomycota</taxon>
        <taxon>Pezizomycotina</taxon>
        <taxon>Sordariomycetes</taxon>
        <taxon>Xylariomycetidae</taxon>
        <taxon>Amphisphaeriales</taxon>
        <taxon>Pseudomassariaceae</taxon>
        <taxon>Pseudomassariella</taxon>
    </lineage>
</organism>
<feature type="non-terminal residue" evidence="2">
    <location>
        <position position="316"/>
    </location>
</feature>
<dbReference type="OrthoDB" id="5429634at2759"/>
<evidence type="ECO:0000256" key="1">
    <source>
        <dbReference type="SAM" id="Phobius"/>
    </source>
</evidence>
<feature type="transmembrane region" description="Helical" evidence="1">
    <location>
        <begin position="66"/>
        <end position="84"/>
    </location>
</feature>
<dbReference type="AlphaFoldDB" id="A0A1Y2EKB0"/>
<evidence type="ECO:0000313" key="2">
    <source>
        <dbReference type="EMBL" id="ORY71967.1"/>
    </source>
</evidence>
<dbReference type="Proteomes" id="UP000193689">
    <property type="component" value="Unassembled WGS sequence"/>
</dbReference>
<dbReference type="STRING" id="1141098.A0A1Y2EKB0"/>
<keyword evidence="1" id="KW-0812">Transmembrane</keyword>
<reference evidence="2 3" key="1">
    <citation type="submission" date="2016-07" db="EMBL/GenBank/DDBJ databases">
        <title>Pervasive Adenine N6-methylation of Active Genes in Fungi.</title>
        <authorList>
            <consortium name="DOE Joint Genome Institute"/>
            <person name="Mondo S.J."/>
            <person name="Dannebaum R.O."/>
            <person name="Kuo R.C."/>
            <person name="Labutti K."/>
            <person name="Haridas S."/>
            <person name="Kuo A."/>
            <person name="Salamov A."/>
            <person name="Ahrendt S.R."/>
            <person name="Lipzen A."/>
            <person name="Sullivan W."/>
            <person name="Andreopoulos W.B."/>
            <person name="Clum A."/>
            <person name="Lindquist E."/>
            <person name="Daum C."/>
            <person name="Ramamoorthy G.K."/>
            <person name="Gryganskyi A."/>
            <person name="Culley D."/>
            <person name="Magnuson J.K."/>
            <person name="James T.Y."/>
            <person name="O'Malley M.A."/>
            <person name="Stajich J.E."/>
            <person name="Spatafora J.W."/>
            <person name="Visel A."/>
            <person name="Grigoriev I.V."/>
        </authorList>
    </citation>
    <scope>NUCLEOTIDE SEQUENCE [LARGE SCALE GENOMIC DNA]</scope>
    <source>
        <strain evidence="2 3">CBS 129021</strain>
    </source>
</reference>
<keyword evidence="1" id="KW-0472">Membrane</keyword>
<dbReference type="RefSeq" id="XP_040721559.1">
    <property type="nucleotide sequence ID" value="XM_040859230.1"/>
</dbReference>
<evidence type="ECO:0000313" key="3">
    <source>
        <dbReference type="Proteomes" id="UP000193689"/>
    </source>
</evidence>
<dbReference type="InParanoid" id="A0A1Y2EKB0"/>
<dbReference type="EMBL" id="MCFJ01000001">
    <property type="protein sequence ID" value="ORY71967.1"/>
    <property type="molecule type" value="Genomic_DNA"/>
</dbReference>
<accession>A0A1Y2EKB0</accession>
<keyword evidence="3" id="KW-1185">Reference proteome</keyword>
<sequence length="316" mass="34832">MPPPVPPESGLPWKPEKKQWMSAASIKRWVILIALCCLILFITGILLGSSFVSLKYRSISTSVPDLWNLGFGALSPFTYLVVGLPRKDPAGLISNVLLANLPQLVISILYLAYNAMLTTFLVQREFSLLHLENKRKPLRVSEPVGIQRSSYFISLPLRYGVPLYVTSGIMHWLVSQSLFLARITALTPDGVQDYDSSFSTCGYSPIAIIISTFELRVLVPAPDAYEGTIAIIVGAVLVLFIVVLGLRRYDGTMRMVSTNSRAISAACHTLCEDQKDGFQLPVQWGVVEVGEDGVGHCTFTTAPYRTMGRLVQGDLY</sequence>
<proteinExistence type="predicted"/>
<name>A0A1Y2EKB0_9PEZI</name>
<protein>
    <submittedName>
        <fullName evidence="2">Uncharacterized protein</fullName>
    </submittedName>
</protein>
<dbReference type="PANTHER" id="PTHR35395">
    <property type="entry name" value="DUF6536 DOMAIN-CONTAINING PROTEIN"/>
    <property type="match status" value="1"/>
</dbReference>
<dbReference type="GeneID" id="63775442"/>
<comment type="caution">
    <text evidence="2">The sequence shown here is derived from an EMBL/GenBank/DDBJ whole genome shotgun (WGS) entry which is preliminary data.</text>
</comment>
<feature type="transmembrane region" description="Helical" evidence="1">
    <location>
        <begin position="227"/>
        <end position="246"/>
    </location>
</feature>
<gene>
    <name evidence="2" type="ORF">BCR38DRAFT_418535</name>
</gene>